<organism evidence="7 8">
    <name type="scientific">Yinghuangia soli</name>
    <dbReference type="NCBI Taxonomy" id="2908204"/>
    <lineage>
        <taxon>Bacteria</taxon>
        <taxon>Bacillati</taxon>
        <taxon>Actinomycetota</taxon>
        <taxon>Actinomycetes</taxon>
        <taxon>Kitasatosporales</taxon>
        <taxon>Streptomycetaceae</taxon>
        <taxon>Yinghuangia</taxon>
    </lineage>
</organism>
<dbReference type="PANTHER" id="PTHR30482:SF10">
    <property type="entry name" value="HIGH-AFFINITY BRANCHED-CHAIN AMINO ACID TRANSPORT PROTEIN BRAE"/>
    <property type="match status" value="1"/>
</dbReference>
<proteinExistence type="predicted"/>
<feature type="transmembrane region" description="Helical" evidence="6">
    <location>
        <begin position="156"/>
        <end position="173"/>
    </location>
</feature>
<evidence type="ECO:0000256" key="3">
    <source>
        <dbReference type="ARBA" id="ARBA00022692"/>
    </source>
</evidence>
<evidence type="ECO:0000313" key="7">
    <source>
        <dbReference type="EMBL" id="MCF2530438.1"/>
    </source>
</evidence>
<dbReference type="Pfam" id="PF02653">
    <property type="entry name" value="BPD_transp_2"/>
    <property type="match status" value="1"/>
</dbReference>
<feature type="transmembrane region" description="Helical" evidence="6">
    <location>
        <begin position="33"/>
        <end position="52"/>
    </location>
</feature>
<name>A0AA41Q2M0_9ACTN</name>
<keyword evidence="5 6" id="KW-0472">Membrane</keyword>
<keyword evidence="2" id="KW-1003">Cell membrane</keyword>
<dbReference type="AlphaFoldDB" id="A0AA41Q2M0"/>
<feature type="transmembrane region" description="Helical" evidence="6">
    <location>
        <begin position="125"/>
        <end position="144"/>
    </location>
</feature>
<dbReference type="Proteomes" id="UP001165378">
    <property type="component" value="Unassembled WGS sequence"/>
</dbReference>
<dbReference type="InterPro" id="IPR043428">
    <property type="entry name" value="LivM-like"/>
</dbReference>
<feature type="transmembrane region" description="Helical" evidence="6">
    <location>
        <begin position="389"/>
        <end position="406"/>
    </location>
</feature>
<dbReference type="GO" id="GO:0005886">
    <property type="term" value="C:plasma membrane"/>
    <property type="evidence" value="ECO:0007669"/>
    <property type="project" value="UniProtKB-SubCell"/>
</dbReference>
<keyword evidence="4 6" id="KW-1133">Transmembrane helix</keyword>
<evidence type="ECO:0000256" key="5">
    <source>
        <dbReference type="ARBA" id="ARBA00023136"/>
    </source>
</evidence>
<feature type="transmembrane region" description="Helical" evidence="6">
    <location>
        <begin position="418"/>
        <end position="435"/>
    </location>
</feature>
<feature type="transmembrane region" description="Helical" evidence="6">
    <location>
        <begin position="208"/>
        <end position="228"/>
    </location>
</feature>
<gene>
    <name evidence="7" type="ORF">LZ495_24900</name>
</gene>
<dbReference type="PANTHER" id="PTHR30482">
    <property type="entry name" value="HIGH-AFFINITY BRANCHED-CHAIN AMINO ACID TRANSPORT SYSTEM PERMEASE"/>
    <property type="match status" value="1"/>
</dbReference>
<sequence length="466" mass="51099">MSSVTTKTREPEASFSATSLAKLRHKPWYKSDAFRRLVMCVLLGVLFTIMTGEQAGDDVFYSLNDSLTNWPWLGTWVAVAVGIWALITFHSYLLGNPALSPVHKVIKDATAEVKKVTPVLGRREVKWPLIIALVVVLALLPTWVSGFWNQVMVNEIAVYVLLAIGLNVVVGWAGLLDLGFIAFFAIGAYSAAYWTGKLPVSPPVELTPFLVIPVAVLTCLVAGVLLGAPTLRLRGDYLAIVTLGFHEIIYLLATNADEFTNGPAGVQGVPHPTLDLGFWSYEWTTTDLEQYWWMIMVIAGILIFLFLRLEHSKVGRAWTAIREDEVAAAANGVNTVKYKLMAFAIGASTSGIAGVVMASKVQFVSPASFELMFSVLVLAYVIFGGMGSIWGVMLGTAFLAWLPQILKDYVDEQDRHMYLGAILVIMMIFRPQGLIPSRRRKRELNLAKEGLGDADAMTEPVGGRVS</sequence>
<dbReference type="InterPro" id="IPR001851">
    <property type="entry name" value="ABC_transp_permease"/>
</dbReference>
<feature type="transmembrane region" description="Helical" evidence="6">
    <location>
        <begin position="291"/>
        <end position="309"/>
    </location>
</feature>
<evidence type="ECO:0000313" key="8">
    <source>
        <dbReference type="Proteomes" id="UP001165378"/>
    </source>
</evidence>
<comment type="caution">
    <text evidence="7">The sequence shown here is derived from an EMBL/GenBank/DDBJ whole genome shotgun (WGS) entry which is preliminary data.</text>
</comment>
<dbReference type="EMBL" id="JAKFHA010000016">
    <property type="protein sequence ID" value="MCF2530438.1"/>
    <property type="molecule type" value="Genomic_DNA"/>
</dbReference>
<evidence type="ECO:0000256" key="6">
    <source>
        <dbReference type="SAM" id="Phobius"/>
    </source>
</evidence>
<evidence type="ECO:0000256" key="4">
    <source>
        <dbReference type="ARBA" id="ARBA00022989"/>
    </source>
</evidence>
<feature type="transmembrane region" description="Helical" evidence="6">
    <location>
        <begin position="72"/>
        <end position="94"/>
    </location>
</feature>
<dbReference type="GO" id="GO:0015658">
    <property type="term" value="F:branched-chain amino acid transmembrane transporter activity"/>
    <property type="evidence" value="ECO:0007669"/>
    <property type="project" value="InterPro"/>
</dbReference>
<dbReference type="RefSeq" id="WP_235055104.1">
    <property type="nucleotide sequence ID" value="NZ_JAKFHA010000016.1"/>
</dbReference>
<comment type="subcellular location">
    <subcellularLocation>
        <location evidence="1">Cell membrane</location>
        <topology evidence="1">Multi-pass membrane protein</topology>
    </subcellularLocation>
</comment>
<protein>
    <submittedName>
        <fullName evidence="7">Branched-chain amino acid ABC transporter permease</fullName>
    </submittedName>
</protein>
<feature type="transmembrane region" description="Helical" evidence="6">
    <location>
        <begin position="235"/>
        <end position="253"/>
    </location>
</feature>
<feature type="transmembrane region" description="Helical" evidence="6">
    <location>
        <begin position="178"/>
        <end position="196"/>
    </location>
</feature>
<reference evidence="7" key="1">
    <citation type="submission" date="2022-01" db="EMBL/GenBank/DDBJ databases">
        <title>Genome-Based Taxonomic Classification of the Phylum Actinobacteria.</title>
        <authorList>
            <person name="Gao Y."/>
        </authorList>
    </citation>
    <scope>NUCLEOTIDE SEQUENCE</scope>
    <source>
        <strain evidence="7">KLBMP 8922</strain>
    </source>
</reference>
<keyword evidence="3 6" id="KW-0812">Transmembrane</keyword>
<accession>A0AA41Q2M0</accession>
<keyword evidence="8" id="KW-1185">Reference proteome</keyword>
<feature type="transmembrane region" description="Helical" evidence="6">
    <location>
        <begin position="340"/>
        <end position="357"/>
    </location>
</feature>
<evidence type="ECO:0000256" key="2">
    <source>
        <dbReference type="ARBA" id="ARBA00022475"/>
    </source>
</evidence>
<dbReference type="CDD" id="cd06581">
    <property type="entry name" value="TM_PBP1_LivM_like"/>
    <property type="match status" value="1"/>
</dbReference>
<evidence type="ECO:0000256" key="1">
    <source>
        <dbReference type="ARBA" id="ARBA00004651"/>
    </source>
</evidence>